<dbReference type="AlphaFoldDB" id="A0AAU9U834"/>
<accession>A0AAU9U834</accession>
<protein>
    <submittedName>
        <fullName evidence="1">Uncharacterized protein</fullName>
    </submittedName>
</protein>
<dbReference type="Proteomes" id="UP001153954">
    <property type="component" value="Unassembled WGS sequence"/>
</dbReference>
<keyword evidence="2" id="KW-1185">Reference proteome</keyword>
<evidence type="ECO:0000313" key="1">
    <source>
        <dbReference type="EMBL" id="CAH2094143.1"/>
    </source>
</evidence>
<organism evidence="1 2">
    <name type="scientific">Euphydryas editha</name>
    <name type="common">Edith's checkerspot</name>
    <dbReference type="NCBI Taxonomy" id="104508"/>
    <lineage>
        <taxon>Eukaryota</taxon>
        <taxon>Metazoa</taxon>
        <taxon>Ecdysozoa</taxon>
        <taxon>Arthropoda</taxon>
        <taxon>Hexapoda</taxon>
        <taxon>Insecta</taxon>
        <taxon>Pterygota</taxon>
        <taxon>Neoptera</taxon>
        <taxon>Endopterygota</taxon>
        <taxon>Lepidoptera</taxon>
        <taxon>Glossata</taxon>
        <taxon>Ditrysia</taxon>
        <taxon>Papilionoidea</taxon>
        <taxon>Nymphalidae</taxon>
        <taxon>Nymphalinae</taxon>
        <taxon>Euphydryas</taxon>
    </lineage>
</organism>
<sequence length="87" mass="10296">MFKEYYNNRMYFFQAEIKPRVHMSNSPSVNKISQHGVNLRLLYPLTNITINFKPKEIVSEDKQLSPRRYITLNLQGTARINYTLLTS</sequence>
<gene>
    <name evidence="1" type="ORF">EEDITHA_LOCUS9740</name>
</gene>
<dbReference type="EMBL" id="CAKOGL010000013">
    <property type="protein sequence ID" value="CAH2094143.1"/>
    <property type="molecule type" value="Genomic_DNA"/>
</dbReference>
<name>A0AAU9U834_EUPED</name>
<evidence type="ECO:0000313" key="2">
    <source>
        <dbReference type="Proteomes" id="UP001153954"/>
    </source>
</evidence>
<reference evidence="1" key="1">
    <citation type="submission" date="2022-03" db="EMBL/GenBank/DDBJ databases">
        <authorList>
            <person name="Tunstrom K."/>
        </authorList>
    </citation>
    <scope>NUCLEOTIDE SEQUENCE</scope>
</reference>
<comment type="caution">
    <text evidence="1">The sequence shown here is derived from an EMBL/GenBank/DDBJ whole genome shotgun (WGS) entry which is preliminary data.</text>
</comment>
<proteinExistence type="predicted"/>